<organism evidence="3 4">
    <name type="scientific">Phytophthora pseudosyringae</name>
    <dbReference type="NCBI Taxonomy" id="221518"/>
    <lineage>
        <taxon>Eukaryota</taxon>
        <taxon>Sar</taxon>
        <taxon>Stramenopiles</taxon>
        <taxon>Oomycota</taxon>
        <taxon>Peronosporomycetes</taxon>
        <taxon>Peronosporales</taxon>
        <taxon>Peronosporaceae</taxon>
        <taxon>Phytophthora</taxon>
    </lineage>
</organism>
<dbReference type="Proteomes" id="UP000694044">
    <property type="component" value="Unassembled WGS sequence"/>
</dbReference>
<keyword evidence="4" id="KW-1185">Reference proteome</keyword>
<comment type="caution">
    <text evidence="3">The sequence shown here is derived from an EMBL/GenBank/DDBJ whole genome shotgun (WGS) entry which is preliminary data.</text>
</comment>
<keyword evidence="2" id="KW-0812">Transmembrane</keyword>
<keyword evidence="2" id="KW-0472">Membrane</keyword>
<evidence type="ECO:0000256" key="1">
    <source>
        <dbReference type="SAM" id="MobiDB-lite"/>
    </source>
</evidence>
<feature type="region of interest" description="Disordered" evidence="1">
    <location>
        <begin position="29"/>
        <end position="49"/>
    </location>
</feature>
<gene>
    <name evidence="3" type="ORF">PHYPSEUDO_006689</name>
</gene>
<protein>
    <submittedName>
        <fullName evidence="3">Uncharacterized protein</fullName>
    </submittedName>
</protein>
<keyword evidence="2" id="KW-1133">Transmembrane helix</keyword>
<evidence type="ECO:0000256" key="2">
    <source>
        <dbReference type="SAM" id="Phobius"/>
    </source>
</evidence>
<sequence length="145" mass="15420">MTRRGRVAGVENYSPEDVEALLGFTATRTTQSRTTAAPPSPSSAPQPAELGVAAVPAAGAVVPAARVARRSLSALRRRPVARVRVRLVPRKIVLTALPFAFLFLAFGGEGKREHKHRILVAGLVADPQYTRNREVVEAAGGHALP</sequence>
<accession>A0A8T1VL32</accession>
<proteinExistence type="predicted"/>
<evidence type="ECO:0000313" key="4">
    <source>
        <dbReference type="Proteomes" id="UP000694044"/>
    </source>
</evidence>
<name>A0A8T1VL32_9STRA</name>
<dbReference type="EMBL" id="JAGDFM010000270">
    <property type="protein sequence ID" value="KAG7380919.1"/>
    <property type="molecule type" value="Genomic_DNA"/>
</dbReference>
<feature type="transmembrane region" description="Helical" evidence="2">
    <location>
        <begin position="88"/>
        <end position="107"/>
    </location>
</feature>
<reference evidence="3" key="1">
    <citation type="submission" date="2021-02" db="EMBL/GenBank/DDBJ databases">
        <authorList>
            <person name="Palmer J.M."/>
        </authorList>
    </citation>
    <scope>NUCLEOTIDE SEQUENCE</scope>
    <source>
        <strain evidence="3">SCRP734</strain>
    </source>
</reference>
<dbReference type="AlphaFoldDB" id="A0A8T1VL32"/>
<evidence type="ECO:0000313" key="3">
    <source>
        <dbReference type="EMBL" id="KAG7380919.1"/>
    </source>
</evidence>